<protein>
    <submittedName>
        <fullName evidence="2">Integrase, catalytic region, zinc finger, CCHC-type containing protein</fullName>
    </submittedName>
</protein>
<dbReference type="EMBL" id="BQNB010010280">
    <property type="protein sequence ID" value="GJS75110.1"/>
    <property type="molecule type" value="Genomic_DNA"/>
</dbReference>
<comment type="caution">
    <text evidence="2">The sequence shown here is derived from an EMBL/GenBank/DDBJ whole genome shotgun (WGS) entry which is preliminary data.</text>
</comment>
<dbReference type="InterPro" id="IPR005162">
    <property type="entry name" value="Retrotrans_gag_dom"/>
</dbReference>
<gene>
    <name evidence="2" type="ORF">Tco_0724991</name>
</gene>
<evidence type="ECO:0000313" key="3">
    <source>
        <dbReference type="Proteomes" id="UP001151760"/>
    </source>
</evidence>
<sequence length="231" mass="26201">MGDENPIRTLDVANRERTRLHLFQFSIRDQASNWLERLPAGSIPTWEDLTTRFLAQFQGISRRLSIVPGWKLLALDGLLSWRKMILSLEPDIASSPVYPVAVMFEVCLLATLLPSAINFLLVPTGSLLIVAMTTLLNSKFVNNMLPEWGRFVIAVKLNRGLKTSNYDQLYAYLKQHEADANKSKMMLKKYTQHAIDPLVFVSNVSLQQYPTQSSSILQSTYVPPVTYNQNL</sequence>
<organism evidence="2 3">
    <name type="scientific">Tanacetum coccineum</name>
    <dbReference type="NCBI Taxonomy" id="301880"/>
    <lineage>
        <taxon>Eukaryota</taxon>
        <taxon>Viridiplantae</taxon>
        <taxon>Streptophyta</taxon>
        <taxon>Embryophyta</taxon>
        <taxon>Tracheophyta</taxon>
        <taxon>Spermatophyta</taxon>
        <taxon>Magnoliopsida</taxon>
        <taxon>eudicotyledons</taxon>
        <taxon>Gunneridae</taxon>
        <taxon>Pentapetalae</taxon>
        <taxon>asterids</taxon>
        <taxon>campanulids</taxon>
        <taxon>Asterales</taxon>
        <taxon>Asteraceae</taxon>
        <taxon>Asteroideae</taxon>
        <taxon>Anthemideae</taxon>
        <taxon>Anthemidinae</taxon>
        <taxon>Tanacetum</taxon>
    </lineage>
</organism>
<dbReference type="Pfam" id="PF03732">
    <property type="entry name" value="Retrotrans_gag"/>
    <property type="match status" value="1"/>
</dbReference>
<feature type="domain" description="Retrotransposon gag" evidence="1">
    <location>
        <begin position="22"/>
        <end position="59"/>
    </location>
</feature>
<reference evidence="2" key="1">
    <citation type="journal article" date="2022" name="Int. J. Mol. Sci.">
        <title>Draft Genome of Tanacetum Coccineum: Genomic Comparison of Closely Related Tanacetum-Family Plants.</title>
        <authorList>
            <person name="Yamashiro T."/>
            <person name="Shiraishi A."/>
            <person name="Nakayama K."/>
            <person name="Satake H."/>
        </authorList>
    </citation>
    <scope>NUCLEOTIDE SEQUENCE</scope>
</reference>
<accession>A0ABQ4YCF5</accession>
<reference evidence="2" key="2">
    <citation type="submission" date="2022-01" db="EMBL/GenBank/DDBJ databases">
        <authorList>
            <person name="Yamashiro T."/>
            <person name="Shiraishi A."/>
            <person name="Satake H."/>
            <person name="Nakayama K."/>
        </authorList>
    </citation>
    <scope>NUCLEOTIDE SEQUENCE</scope>
</reference>
<proteinExistence type="predicted"/>
<keyword evidence="3" id="KW-1185">Reference proteome</keyword>
<evidence type="ECO:0000259" key="1">
    <source>
        <dbReference type="Pfam" id="PF03732"/>
    </source>
</evidence>
<dbReference type="Proteomes" id="UP001151760">
    <property type="component" value="Unassembled WGS sequence"/>
</dbReference>
<evidence type="ECO:0000313" key="2">
    <source>
        <dbReference type="EMBL" id="GJS75110.1"/>
    </source>
</evidence>
<name>A0ABQ4YCF5_9ASTR</name>